<sequence length="480" mass="54167">MELLLKGDAGMPENNYIGSATSRTNIGTSTTTVYVTVPKLRFFMEPRALSFAPTQSIPLSPSATAIPKPSISPKDALDVLTQVVKAPNPMTILLMGLFYSPSVGDATMDRIFIGRPLEKRLIFGGFSRSVSTVSTYDYTSEAFLREIAAAKSTVTTRVRFRVIVDEETGNPKIVGYEVDEKSGLDRVRVRFAEIHEDGTATFSDPEFKGQFVWDLKENTVEYNDYTAQEVAEKPILGFQSVKFSLDNGRRETIIHDGGEIGHTSPPTPLPEPQKIWSLPNPIPDIEKPEITISPIPEQSTGWIEWVPIHETDFNDYVIVDPRGEVPAIYVFFEKEPIKAGEVDYFGKFKNRSRQKLYEVDHIPSKAAVERYLRDNDIDGDLSDHDISILLDQVAAVSIPKEVHQKNSETYGGRNNSKIEHDNGDMISRKELDSKDLYNAAERNWEAIRPHLKEKLGYSEQELNNIIEEIHRLNRAKGWYE</sequence>
<dbReference type="Proteomes" id="UP000255129">
    <property type="component" value="Unassembled WGS sequence"/>
</dbReference>
<organism evidence="2 3">
    <name type="scientific">Providencia rustigianii</name>
    <dbReference type="NCBI Taxonomy" id="158850"/>
    <lineage>
        <taxon>Bacteria</taxon>
        <taxon>Pseudomonadati</taxon>
        <taxon>Pseudomonadota</taxon>
        <taxon>Gammaproteobacteria</taxon>
        <taxon>Enterobacterales</taxon>
        <taxon>Morganellaceae</taxon>
        <taxon>Providencia</taxon>
    </lineage>
</organism>
<evidence type="ECO:0000313" key="2">
    <source>
        <dbReference type="EMBL" id="SUC34265.1"/>
    </source>
</evidence>
<accession>A0A379G006</accession>
<dbReference type="AlphaFoldDB" id="A0A379G006"/>
<dbReference type="EMBL" id="UGUA01000002">
    <property type="protein sequence ID" value="SUC34265.1"/>
    <property type="molecule type" value="Genomic_DNA"/>
</dbReference>
<proteinExistence type="predicted"/>
<dbReference type="RefSeq" id="WP_115163899.1">
    <property type="nucleotide sequence ID" value="NZ_UGUA01000002.1"/>
</dbReference>
<evidence type="ECO:0000259" key="1">
    <source>
        <dbReference type="Pfam" id="PF06958"/>
    </source>
</evidence>
<gene>
    <name evidence="2" type="ORF">NCTC12026_00598</name>
</gene>
<feature type="domain" description="Pyosin/cloacin translocation" evidence="1">
    <location>
        <begin position="267"/>
        <end position="330"/>
    </location>
</feature>
<reference evidence="2 3" key="1">
    <citation type="submission" date="2018-06" db="EMBL/GenBank/DDBJ databases">
        <authorList>
            <consortium name="Pathogen Informatics"/>
            <person name="Doyle S."/>
        </authorList>
    </citation>
    <scope>NUCLEOTIDE SEQUENCE [LARGE SCALE GENOMIC DNA]</scope>
    <source>
        <strain evidence="2 3">NCTC12026</strain>
    </source>
</reference>
<dbReference type="Pfam" id="PF06958">
    <property type="entry name" value="Pyocin_S"/>
    <property type="match status" value="2"/>
</dbReference>
<protein>
    <submittedName>
        <fullName evidence="2">S-type Pyocin</fullName>
    </submittedName>
</protein>
<evidence type="ECO:0000313" key="3">
    <source>
        <dbReference type="Proteomes" id="UP000255129"/>
    </source>
</evidence>
<name>A0A379G006_9GAMM</name>
<dbReference type="InterPro" id="IPR016128">
    <property type="entry name" value="Pyosin/cloacin_T_dom"/>
</dbReference>
<feature type="domain" description="Pyosin/cloacin translocation" evidence="1">
    <location>
        <begin position="144"/>
        <end position="200"/>
    </location>
</feature>
<dbReference type="OrthoDB" id="982153at2"/>